<dbReference type="RefSeq" id="XP_031931596.1">
    <property type="nucleotide sequence ID" value="XM_032076534.1"/>
</dbReference>
<accession>A0A5N7AFL6</accession>
<evidence type="ECO:0000313" key="2">
    <source>
        <dbReference type="Proteomes" id="UP000326268"/>
    </source>
</evidence>
<dbReference type="EMBL" id="ML737583">
    <property type="protein sequence ID" value="KAE8368515.1"/>
    <property type="molecule type" value="Genomic_DNA"/>
</dbReference>
<name>A0A5N7AFL6_9EURO</name>
<gene>
    <name evidence="1" type="ORF">BDV27DRAFT_39874</name>
</gene>
<keyword evidence="2" id="KW-1185">Reference proteome</keyword>
<reference evidence="1 2" key="1">
    <citation type="submission" date="2019-04" db="EMBL/GenBank/DDBJ databases">
        <title>Friends and foes A comparative genomics studyof 23 Aspergillus species from section Flavi.</title>
        <authorList>
            <consortium name="DOE Joint Genome Institute"/>
            <person name="Kjaerbolling I."/>
            <person name="Vesth T."/>
            <person name="Frisvad J.C."/>
            <person name="Nybo J.L."/>
            <person name="Theobald S."/>
            <person name="Kildgaard S."/>
            <person name="Isbrandt T."/>
            <person name="Kuo A."/>
            <person name="Sato A."/>
            <person name="Lyhne E.K."/>
            <person name="Kogle M.E."/>
            <person name="Wiebenga A."/>
            <person name="Kun R.S."/>
            <person name="Lubbers R.J."/>
            <person name="Makela M.R."/>
            <person name="Barry K."/>
            <person name="Chovatia M."/>
            <person name="Clum A."/>
            <person name="Daum C."/>
            <person name="Haridas S."/>
            <person name="He G."/>
            <person name="LaButti K."/>
            <person name="Lipzen A."/>
            <person name="Mondo S."/>
            <person name="Riley R."/>
            <person name="Salamov A."/>
            <person name="Simmons B.A."/>
            <person name="Magnuson J.K."/>
            <person name="Henrissat B."/>
            <person name="Mortensen U.H."/>
            <person name="Larsen T.O."/>
            <person name="Devries R.P."/>
            <person name="Grigoriev I.V."/>
            <person name="Machida M."/>
            <person name="Baker S.E."/>
            <person name="Andersen M.R."/>
        </authorList>
    </citation>
    <scope>NUCLEOTIDE SEQUENCE [LARGE SCALE GENOMIC DNA]</scope>
    <source>
        <strain evidence="1 2">CBS 763.97</strain>
    </source>
</reference>
<dbReference type="AlphaFoldDB" id="A0A5N7AFL6"/>
<evidence type="ECO:0000313" key="1">
    <source>
        <dbReference type="EMBL" id="KAE8368515.1"/>
    </source>
</evidence>
<protein>
    <submittedName>
        <fullName evidence="1">Uncharacterized protein</fullName>
    </submittedName>
</protein>
<dbReference type="GeneID" id="43660980"/>
<dbReference type="Proteomes" id="UP000326268">
    <property type="component" value="Unassembled WGS sequence"/>
</dbReference>
<proteinExistence type="predicted"/>
<organism evidence="1 2">
    <name type="scientific">Aspergillus caelatus</name>
    <dbReference type="NCBI Taxonomy" id="61420"/>
    <lineage>
        <taxon>Eukaryota</taxon>
        <taxon>Fungi</taxon>
        <taxon>Dikarya</taxon>
        <taxon>Ascomycota</taxon>
        <taxon>Pezizomycotina</taxon>
        <taxon>Eurotiomycetes</taxon>
        <taxon>Eurotiomycetidae</taxon>
        <taxon>Eurotiales</taxon>
        <taxon>Aspergillaceae</taxon>
        <taxon>Aspergillus</taxon>
        <taxon>Aspergillus subgen. Circumdati</taxon>
    </lineage>
</organism>
<sequence>MLSFEPSGLRKSKRRSGMMWGLFQGEIWGGVEVSTRGECSFACFLYLGLCLIWKDVYFCSAHEPRRGHDWSLVLLVVLVPGRTDGS</sequence>